<comment type="caution">
    <text evidence="2">The sequence shown here is derived from an EMBL/GenBank/DDBJ whole genome shotgun (WGS) entry which is preliminary data.</text>
</comment>
<evidence type="ECO:0000313" key="2">
    <source>
        <dbReference type="EMBL" id="MBB5203963.1"/>
    </source>
</evidence>
<dbReference type="AlphaFoldDB" id="A0A840S2J4"/>
<dbReference type="InterPro" id="IPR048213">
    <property type="entry name" value="EDSA_1-like"/>
</dbReference>
<evidence type="ECO:0008006" key="4">
    <source>
        <dbReference type="Google" id="ProtNLM"/>
    </source>
</evidence>
<dbReference type="NCBIfam" id="NF041538">
    <property type="entry name" value="PEP_EDSA_1"/>
    <property type="match status" value="1"/>
</dbReference>
<accession>A0A840S2J4</accession>
<proteinExistence type="predicted"/>
<dbReference type="Proteomes" id="UP000554837">
    <property type="component" value="Unassembled WGS sequence"/>
</dbReference>
<evidence type="ECO:0000256" key="1">
    <source>
        <dbReference type="SAM" id="MobiDB-lite"/>
    </source>
</evidence>
<feature type="compositionally biased region" description="Polar residues" evidence="1">
    <location>
        <begin position="9"/>
        <end position="20"/>
    </location>
</feature>
<reference evidence="2 3" key="1">
    <citation type="submission" date="2020-08" db="EMBL/GenBank/DDBJ databases">
        <title>Genomic Encyclopedia of Type Strains, Phase IV (KMG-IV): sequencing the most valuable type-strain genomes for metagenomic binning, comparative biology and taxonomic classification.</title>
        <authorList>
            <person name="Goeker M."/>
        </authorList>
    </citation>
    <scope>NUCLEOTIDE SEQUENCE [LARGE SCALE GENOMIC DNA]</scope>
    <source>
        <strain evidence="2 3">DSM 23958</strain>
    </source>
</reference>
<dbReference type="RefSeq" id="WP_138857027.1">
    <property type="nucleotide sequence ID" value="NZ_CP040709.1"/>
</dbReference>
<gene>
    <name evidence="2" type="ORF">HNQ51_001256</name>
</gene>
<organism evidence="2 3">
    <name type="scientific">Inhella inkyongensis</name>
    <dbReference type="NCBI Taxonomy" id="392593"/>
    <lineage>
        <taxon>Bacteria</taxon>
        <taxon>Pseudomonadati</taxon>
        <taxon>Pseudomonadota</taxon>
        <taxon>Betaproteobacteria</taxon>
        <taxon>Burkholderiales</taxon>
        <taxon>Sphaerotilaceae</taxon>
        <taxon>Inhella</taxon>
    </lineage>
</organism>
<evidence type="ECO:0000313" key="3">
    <source>
        <dbReference type="Proteomes" id="UP000554837"/>
    </source>
</evidence>
<dbReference type="EMBL" id="JACHHO010000001">
    <property type="protein sequence ID" value="MBB5203963.1"/>
    <property type="molecule type" value="Genomic_DNA"/>
</dbReference>
<feature type="region of interest" description="Disordered" evidence="1">
    <location>
        <begin position="1"/>
        <end position="20"/>
    </location>
</feature>
<name>A0A840S2J4_9BURK</name>
<keyword evidence="3" id="KW-1185">Reference proteome</keyword>
<sequence length="346" mass="34509">MPYKKKQKAGTQHALTGDTTPSVKEKTVKLTNTKIAAAIAAGTLAFASAPAHAGAMAMSDLNITQLFLATPAGPVPQNGAISILNESRTGTSAANYNGAVGTGAGASSITSNTVGATVDVKARCAGPDCGVIAGALYGGNTENNTGTFVTPPPSANYALGDMYISGSAVGGAVSGLTRADAAAVGPNNEGGANSTILNSATTQLAFTVGADFSASVAVTASAYQALWVSNAADRIDQASAGMGWTMTLRCISSAALCAGFGGDLIFSPSEINQTGFVTDSSDNFSYSFAGTILSASRTFKAGNRYALSINQSSNATVVSKIPEPAGLALAGVALLGLGLSTRRRAK</sequence>
<protein>
    <recommendedName>
        <fullName evidence="4">PEP-CTERM protein-sorting domain-containing protein</fullName>
    </recommendedName>
</protein>
<dbReference type="OrthoDB" id="8749799at2"/>